<sequence>MDATHANETKNWDIEMQHACPGISSSQKSRHRRHRHSRQQQRKAYIQQIMHEQAALRQQSQQQELEIIRLQSFIQKFRDFTKKIDDEVETMVHEKKMCQIIRARKDYIDLRPIPITGPKNYSYRWKMMALLDFNDHGQYILPFSRRVVNIPQELWSRRNNQPPPEGYELCKCTNCEEKTWEDHVFKDDLDDEVSVYGNLHLERVHSYTNNRNALNNFISARS</sequence>
<reference evidence="2" key="1">
    <citation type="submission" date="2021-02" db="EMBL/GenBank/DDBJ databases">
        <authorList>
            <person name="Nowell W R."/>
        </authorList>
    </citation>
    <scope>NUCLEOTIDE SEQUENCE</scope>
</reference>
<feature type="region of interest" description="Disordered" evidence="1">
    <location>
        <begin position="1"/>
        <end position="42"/>
    </location>
</feature>
<feature type="compositionally biased region" description="Basic residues" evidence="1">
    <location>
        <begin position="28"/>
        <end position="41"/>
    </location>
</feature>
<protein>
    <submittedName>
        <fullName evidence="2">Uncharacterized protein</fullName>
    </submittedName>
</protein>
<gene>
    <name evidence="2" type="ORF">EDS130_LOCUS45925</name>
</gene>
<organism evidence="2 3">
    <name type="scientific">Adineta ricciae</name>
    <name type="common">Rotifer</name>
    <dbReference type="NCBI Taxonomy" id="249248"/>
    <lineage>
        <taxon>Eukaryota</taxon>
        <taxon>Metazoa</taxon>
        <taxon>Spiralia</taxon>
        <taxon>Gnathifera</taxon>
        <taxon>Rotifera</taxon>
        <taxon>Eurotatoria</taxon>
        <taxon>Bdelloidea</taxon>
        <taxon>Adinetida</taxon>
        <taxon>Adinetidae</taxon>
        <taxon>Adineta</taxon>
    </lineage>
</organism>
<comment type="caution">
    <text evidence="2">The sequence shown here is derived from an EMBL/GenBank/DDBJ whole genome shotgun (WGS) entry which is preliminary data.</text>
</comment>
<evidence type="ECO:0000313" key="3">
    <source>
        <dbReference type="Proteomes" id="UP000663852"/>
    </source>
</evidence>
<name>A0A815X4Y3_ADIRI</name>
<evidence type="ECO:0000313" key="2">
    <source>
        <dbReference type="EMBL" id="CAF1549836.1"/>
    </source>
</evidence>
<evidence type="ECO:0000256" key="1">
    <source>
        <dbReference type="SAM" id="MobiDB-lite"/>
    </source>
</evidence>
<feature type="compositionally biased region" description="Basic and acidic residues" evidence="1">
    <location>
        <begin position="1"/>
        <end position="16"/>
    </location>
</feature>
<proteinExistence type="predicted"/>
<dbReference type="OrthoDB" id="10060091at2759"/>
<accession>A0A815X4Y3</accession>
<dbReference type="AlphaFoldDB" id="A0A815X4Y3"/>
<dbReference type="Proteomes" id="UP000663852">
    <property type="component" value="Unassembled WGS sequence"/>
</dbReference>
<dbReference type="EMBL" id="CAJNOJ010001356">
    <property type="protein sequence ID" value="CAF1549836.1"/>
    <property type="molecule type" value="Genomic_DNA"/>
</dbReference>